<comment type="caution">
    <text evidence="1">The sequence shown here is derived from an EMBL/GenBank/DDBJ whole genome shotgun (WGS) entry which is preliminary data.</text>
</comment>
<dbReference type="EMBL" id="SMKL01000002">
    <property type="protein sequence ID" value="TDC56714.1"/>
    <property type="molecule type" value="Genomic_DNA"/>
</dbReference>
<dbReference type="Gene3D" id="1.20.120.450">
    <property type="entry name" value="dinb family like domain"/>
    <property type="match status" value="1"/>
</dbReference>
<protein>
    <submittedName>
        <fullName evidence="1">DUF664 domain-containing protein</fullName>
    </submittedName>
</protein>
<sequence>MDLSEMTVIHESMDGDELEMQMFMLERARAQFAWKCGGLDAEALDKPLPPSTMTIGGLLKHVALCEDMRIAEFLTGDHMPEPWKQENFDADPQWDWHSAANDTPEELYALWRASVERSRAAWATVLENGGLDQPSIFTTEEGGHPNLRRVLVDATEHYLRHTGHADLLRENIDGLVGEDPPQPAQP</sequence>
<dbReference type="SUPFAM" id="SSF109854">
    <property type="entry name" value="DinB/YfiT-like putative metalloenzymes"/>
    <property type="match status" value="1"/>
</dbReference>
<dbReference type="OrthoDB" id="4548523at2"/>
<evidence type="ECO:0000313" key="2">
    <source>
        <dbReference type="Proteomes" id="UP000295621"/>
    </source>
</evidence>
<evidence type="ECO:0000313" key="1">
    <source>
        <dbReference type="EMBL" id="TDC56714.1"/>
    </source>
</evidence>
<keyword evidence="2" id="KW-1185">Reference proteome</keyword>
<dbReference type="Pfam" id="PF04978">
    <property type="entry name" value="MST"/>
    <property type="match status" value="1"/>
</dbReference>
<organism evidence="1 2">
    <name type="scientific">Jiangella ureilytica</name>
    <dbReference type="NCBI Taxonomy" id="2530374"/>
    <lineage>
        <taxon>Bacteria</taxon>
        <taxon>Bacillati</taxon>
        <taxon>Actinomycetota</taxon>
        <taxon>Actinomycetes</taxon>
        <taxon>Jiangellales</taxon>
        <taxon>Jiangellaceae</taxon>
        <taxon>Jiangella</taxon>
    </lineage>
</organism>
<dbReference type="Proteomes" id="UP000295621">
    <property type="component" value="Unassembled WGS sequence"/>
</dbReference>
<dbReference type="InterPro" id="IPR007061">
    <property type="entry name" value="MST-like"/>
</dbReference>
<proteinExistence type="predicted"/>
<dbReference type="AlphaFoldDB" id="A0A4R4S3X4"/>
<dbReference type="InterPro" id="IPR034660">
    <property type="entry name" value="DinB/YfiT-like"/>
</dbReference>
<gene>
    <name evidence="1" type="ORF">E1212_01775</name>
</gene>
<dbReference type="RefSeq" id="WP_131978189.1">
    <property type="nucleotide sequence ID" value="NZ_SMKL01000002.1"/>
</dbReference>
<name>A0A4R4S3X4_9ACTN</name>
<accession>A0A4R4S3X4</accession>
<reference evidence="1 2" key="1">
    <citation type="submission" date="2019-02" db="EMBL/GenBank/DDBJ databases">
        <title>Draft genome sequences of novel Actinobacteria.</title>
        <authorList>
            <person name="Sahin N."/>
            <person name="Ay H."/>
            <person name="Saygin H."/>
        </authorList>
    </citation>
    <scope>NUCLEOTIDE SEQUENCE [LARGE SCALE GENOMIC DNA]</scope>
    <source>
        <strain evidence="1 2">KC603</strain>
    </source>
</reference>